<name>A0AA35M157_9HYPO</name>
<comment type="subcellular location">
    <subcellularLocation>
        <location evidence="1">Membrane</location>
        <topology evidence="1">Multi-pass membrane protein</topology>
    </subcellularLocation>
</comment>
<evidence type="ECO:0000256" key="1">
    <source>
        <dbReference type="ARBA" id="ARBA00004141"/>
    </source>
</evidence>
<evidence type="ECO:0000313" key="10">
    <source>
        <dbReference type="Proteomes" id="UP001160390"/>
    </source>
</evidence>
<dbReference type="EMBL" id="CABFNP030001043">
    <property type="protein sequence ID" value="CAI6090978.1"/>
    <property type="molecule type" value="Genomic_DNA"/>
</dbReference>
<organism evidence="8 10">
    <name type="scientific">Clonostachys chloroleuca</name>
    <dbReference type="NCBI Taxonomy" id="1926264"/>
    <lineage>
        <taxon>Eukaryota</taxon>
        <taxon>Fungi</taxon>
        <taxon>Dikarya</taxon>
        <taxon>Ascomycota</taxon>
        <taxon>Pezizomycotina</taxon>
        <taxon>Sordariomycetes</taxon>
        <taxon>Hypocreomycetidae</taxon>
        <taxon>Hypocreales</taxon>
        <taxon>Bionectriaceae</taxon>
        <taxon>Clonostachys</taxon>
    </lineage>
</organism>
<accession>A0AA35M157</accession>
<dbReference type="InterPro" id="IPR049326">
    <property type="entry name" value="Rhodopsin_dom_fungi"/>
</dbReference>
<keyword evidence="4 6" id="KW-0472">Membrane</keyword>
<keyword evidence="2 6" id="KW-0812">Transmembrane</keyword>
<dbReference type="InterPro" id="IPR052337">
    <property type="entry name" value="SAT4-like"/>
</dbReference>
<evidence type="ECO:0000313" key="8">
    <source>
        <dbReference type="EMBL" id="CAI6088585.1"/>
    </source>
</evidence>
<feature type="transmembrane region" description="Helical" evidence="6">
    <location>
        <begin position="41"/>
        <end position="71"/>
    </location>
</feature>
<feature type="transmembrane region" description="Helical" evidence="6">
    <location>
        <begin position="126"/>
        <end position="149"/>
    </location>
</feature>
<evidence type="ECO:0000256" key="3">
    <source>
        <dbReference type="ARBA" id="ARBA00022989"/>
    </source>
</evidence>
<dbReference type="Proteomes" id="UP001160390">
    <property type="component" value="Unassembled WGS sequence"/>
</dbReference>
<keyword evidence="10" id="KW-1185">Reference proteome</keyword>
<feature type="transmembrane region" description="Helical" evidence="6">
    <location>
        <begin position="169"/>
        <end position="194"/>
    </location>
</feature>
<evidence type="ECO:0000256" key="2">
    <source>
        <dbReference type="ARBA" id="ARBA00022692"/>
    </source>
</evidence>
<gene>
    <name evidence="9" type="ORF">CCHLO57077_00019591</name>
    <name evidence="8" type="ORF">CCHLO57077_00019617</name>
</gene>
<evidence type="ECO:0000256" key="4">
    <source>
        <dbReference type="ARBA" id="ARBA00023136"/>
    </source>
</evidence>
<evidence type="ECO:0000259" key="7">
    <source>
        <dbReference type="Pfam" id="PF20684"/>
    </source>
</evidence>
<comment type="similarity">
    <text evidence="5">Belongs to the SAT4 family.</text>
</comment>
<feature type="transmembrane region" description="Helical" evidence="6">
    <location>
        <begin position="6"/>
        <end position="29"/>
    </location>
</feature>
<feature type="domain" description="Rhodopsin" evidence="7">
    <location>
        <begin position="26"/>
        <end position="279"/>
    </location>
</feature>
<feature type="transmembrane region" description="Helical" evidence="6">
    <location>
        <begin position="206"/>
        <end position="228"/>
    </location>
</feature>
<proteinExistence type="inferred from homology"/>
<feature type="transmembrane region" description="Helical" evidence="6">
    <location>
        <begin position="91"/>
        <end position="114"/>
    </location>
</feature>
<evidence type="ECO:0000256" key="6">
    <source>
        <dbReference type="SAM" id="Phobius"/>
    </source>
</evidence>
<dbReference type="AlphaFoldDB" id="A0AA35M157"/>
<dbReference type="PANTHER" id="PTHR33048">
    <property type="entry name" value="PTH11-LIKE INTEGRAL MEMBRANE PROTEIN (AFU_ORTHOLOGUE AFUA_5G11245)"/>
    <property type="match status" value="1"/>
</dbReference>
<dbReference type="GO" id="GO:0016020">
    <property type="term" value="C:membrane"/>
    <property type="evidence" value="ECO:0007669"/>
    <property type="project" value="UniProtKB-SubCell"/>
</dbReference>
<evidence type="ECO:0000313" key="9">
    <source>
        <dbReference type="EMBL" id="CAI6090978.1"/>
    </source>
</evidence>
<dbReference type="EMBL" id="CABFNP030000837">
    <property type="protein sequence ID" value="CAI6088585.1"/>
    <property type="molecule type" value="Genomic_DNA"/>
</dbReference>
<dbReference type="Pfam" id="PF20684">
    <property type="entry name" value="Fung_rhodopsin"/>
    <property type="match status" value="1"/>
</dbReference>
<keyword evidence="3 6" id="KW-1133">Transmembrane helix</keyword>
<evidence type="ECO:0000256" key="5">
    <source>
        <dbReference type="ARBA" id="ARBA00038359"/>
    </source>
</evidence>
<comment type="caution">
    <text evidence="8">The sequence shown here is derived from an EMBL/GenBank/DDBJ whole genome shotgun (WGS) entry which is preliminary data.</text>
</comment>
<reference evidence="8" key="1">
    <citation type="submission" date="2023-01" db="EMBL/GenBank/DDBJ databases">
        <authorList>
            <person name="Piombo E."/>
        </authorList>
    </citation>
    <scope>NUCLEOTIDE SEQUENCE</scope>
</reference>
<protein>
    <recommendedName>
        <fullName evidence="7">Rhodopsin domain-containing protein</fullName>
    </recommendedName>
</protein>
<sequence length="400" mass="44839">MAGLQTNVFVGFGIVWTLSVLAIIGRVIARRMTKIRWWYEDYFCLCAFAFACAHNALCIYWCATWSLGQIIPDDIDLALHDEILYHSRKLGFFISVSYTCSLGASKLAILSLYWRLFQYSSIRIPIMVLFVVSIAWLVMRIFMTVFRCAPVPAYWDDSLGGSCNIKDSAFFFGTILPHFLIDIIILSLPVAEVFKLRLRLAQKFAVAALFLLGIVVCVASVNCLILSITADANTTQMPYDYALNETWGGVEVNIAIVSYLEHPQLTDIACFPLLRPIFRFVIGSRVLSSYSYTYTTNATSHAHRTYTRTDGVEMAALSKRRTRTNKSRRGGASFIADEEKGILGDPAAACLDLKAPEPVHMTTTTMAAAVRHGSGCEWFDEHDEDDLRVRSDVSCSRCTR</sequence>
<dbReference type="PANTHER" id="PTHR33048:SF47">
    <property type="entry name" value="INTEGRAL MEMBRANE PROTEIN-RELATED"/>
    <property type="match status" value="1"/>
</dbReference>